<gene>
    <name evidence="1" type="ORF">R1sor_010007</name>
</gene>
<dbReference type="EMBL" id="JBJQOH010000002">
    <property type="protein sequence ID" value="KAL3695931.1"/>
    <property type="molecule type" value="Genomic_DNA"/>
</dbReference>
<dbReference type="Proteomes" id="UP001633002">
    <property type="component" value="Unassembled WGS sequence"/>
</dbReference>
<proteinExistence type="predicted"/>
<name>A0ABD3HYF0_9MARC</name>
<reference evidence="1 2" key="1">
    <citation type="submission" date="2024-09" db="EMBL/GenBank/DDBJ databases">
        <title>Chromosome-scale assembly of Riccia sorocarpa.</title>
        <authorList>
            <person name="Paukszto L."/>
        </authorList>
    </citation>
    <scope>NUCLEOTIDE SEQUENCE [LARGE SCALE GENOMIC DNA]</scope>
    <source>
        <strain evidence="1">LP-2024</strain>
        <tissue evidence="1">Aerial parts of the thallus</tissue>
    </source>
</reference>
<accession>A0ABD3HYF0</accession>
<sequence length="259" mass="29819">MTHYGTSSLADHIPIRISLILQGEVQEAGRKSYFKMDGSQLQNDAILHEVITVWDQHPSWAADERKRWGLALARVQHDRYPTEEAKKLFEEALVAARRREQLDTRISRISCRIKWLKDGDASTRFFFACLKAKNKREKITAVKLQTGEVITGEAQILSLIEETYGELYLAEEEGPETVECRGAVLQMIDKRFSEEQNLHLEENPSDEFIEEIVRSLPRDKAPGFDGVTIEVLVARWNFMRLDCLAMVRRVWRSSSKLGL</sequence>
<organism evidence="1 2">
    <name type="scientific">Riccia sorocarpa</name>
    <dbReference type="NCBI Taxonomy" id="122646"/>
    <lineage>
        <taxon>Eukaryota</taxon>
        <taxon>Viridiplantae</taxon>
        <taxon>Streptophyta</taxon>
        <taxon>Embryophyta</taxon>
        <taxon>Marchantiophyta</taxon>
        <taxon>Marchantiopsida</taxon>
        <taxon>Marchantiidae</taxon>
        <taxon>Marchantiales</taxon>
        <taxon>Ricciaceae</taxon>
        <taxon>Riccia</taxon>
    </lineage>
</organism>
<keyword evidence="2" id="KW-1185">Reference proteome</keyword>
<comment type="caution">
    <text evidence="1">The sequence shown here is derived from an EMBL/GenBank/DDBJ whole genome shotgun (WGS) entry which is preliminary data.</text>
</comment>
<evidence type="ECO:0000313" key="1">
    <source>
        <dbReference type="EMBL" id="KAL3695931.1"/>
    </source>
</evidence>
<protein>
    <submittedName>
        <fullName evidence="1">Uncharacterized protein</fullName>
    </submittedName>
</protein>
<evidence type="ECO:0000313" key="2">
    <source>
        <dbReference type="Proteomes" id="UP001633002"/>
    </source>
</evidence>
<dbReference type="AlphaFoldDB" id="A0ABD3HYF0"/>